<dbReference type="PANTHER" id="PTHR43235:SF1">
    <property type="entry name" value="GLUTAMINE AMIDOTRANSFERASE PB2B2.05-RELATED"/>
    <property type="match status" value="1"/>
</dbReference>
<dbReference type="GO" id="GO:0016787">
    <property type="term" value="F:hydrolase activity"/>
    <property type="evidence" value="ECO:0007669"/>
    <property type="project" value="UniProtKB-KW"/>
</dbReference>
<dbReference type="EMBL" id="JBHSOJ010000015">
    <property type="protein sequence ID" value="MFC5630614.1"/>
    <property type="molecule type" value="Genomic_DNA"/>
</dbReference>
<name>A0ABW0UD00_9STRE</name>
<comment type="caution">
    <text evidence="1">The sequence shown here is derived from an EMBL/GenBank/DDBJ whole genome shotgun (WGS) entry which is preliminary data.</text>
</comment>
<keyword evidence="1" id="KW-0378">Hydrolase</keyword>
<dbReference type="InterPro" id="IPR044668">
    <property type="entry name" value="PuuD-like"/>
</dbReference>
<dbReference type="PANTHER" id="PTHR43235">
    <property type="entry name" value="GLUTAMINE AMIDOTRANSFERASE PB2B2.05-RELATED"/>
    <property type="match status" value="1"/>
</dbReference>
<evidence type="ECO:0000313" key="2">
    <source>
        <dbReference type="Proteomes" id="UP001596110"/>
    </source>
</evidence>
<dbReference type="PROSITE" id="PS51273">
    <property type="entry name" value="GATASE_TYPE_1"/>
    <property type="match status" value="1"/>
</dbReference>
<protein>
    <submittedName>
        <fullName evidence="1">Gamma-glutamyl-gamma-aminobutyrate hydrolase family protein</fullName>
    </submittedName>
</protein>
<dbReference type="Gene3D" id="3.40.50.880">
    <property type="match status" value="1"/>
</dbReference>
<organism evidence="1 2">
    <name type="scientific">Streptococcus caledonicus</name>
    <dbReference type="NCBI Taxonomy" id="2614158"/>
    <lineage>
        <taxon>Bacteria</taxon>
        <taxon>Bacillati</taxon>
        <taxon>Bacillota</taxon>
        <taxon>Bacilli</taxon>
        <taxon>Lactobacillales</taxon>
        <taxon>Streptococcaceae</taxon>
        <taxon>Streptococcus</taxon>
    </lineage>
</organism>
<proteinExistence type="predicted"/>
<keyword evidence="2" id="KW-1185">Reference proteome</keyword>
<dbReference type="Pfam" id="PF07722">
    <property type="entry name" value="Peptidase_C26"/>
    <property type="match status" value="1"/>
</dbReference>
<dbReference type="CDD" id="cd01745">
    <property type="entry name" value="GATase1_2"/>
    <property type="match status" value="1"/>
</dbReference>
<dbReference type="InterPro" id="IPR011697">
    <property type="entry name" value="Peptidase_C26"/>
</dbReference>
<sequence length="233" mass="26359">MSKQPIIGIAANQRQVELDTLPWTYVPSGFPNAIIEAGGLPLVLPINKPEMAKHYISMIDKLILTGGQNVNPAYYHEEKDPNAEDDYFRERDEFEIALVKEAILQKKPIFAVCRGMQLINVILGGSLHQNIPNHWQKEDADIITQTMTVTEDSLFSHIYETHTGINSYHRQAIKELAPALKVIASSPEDGIIEAVESTNPDLRYLGVQWHPELLVYSDKDHSQKLFDFIVNEL</sequence>
<accession>A0ABW0UD00</accession>
<gene>
    <name evidence="1" type="ORF">ACFPQ3_03185</name>
</gene>
<evidence type="ECO:0000313" key="1">
    <source>
        <dbReference type="EMBL" id="MFC5630614.1"/>
    </source>
</evidence>
<dbReference type="InterPro" id="IPR029062">
    <property type="entry name" value="Class_I_gatase-like"/>
</dbReference>
<dbReference type="Proteomes" id="UP001596110">
    <property type="component" value="Unassembled WGS sequence"/>
</dbReference>
<dbReference type="SUPFAM" id="SSF52317">
    <property type="entry name" value="Class I glutamine amidotransferase-like"/>
    <property type="match status" value="1"/>
</dbReference>
<dbReference type="RefSeq" id="WP_156807192.1">
    <property type="nucleotide sequence ID" value="NZ_JBHSOJ010000015.1"/>
</dbReference>
<reference evidence="2" key="1">
    <citation type="journal article" date="2019" name="Int. J. Syst. Evol. Microbiol.">
        <title>The Global Catalogue of Microorganisms (GCM) 10K type strain sequencing project: providing services to taxonomists for standard genome sequencing and annotation.</title>
        <authorList>
            <consortium name="The Broad Institute Genomics Platform"/>
            <consortium name="The Broad Institute Genome Sequencing Center for Infectious Disease"/>
            <person name="Wu L."/>
            <person name="Ma J."/>
        </authorList>
    </citation>
    <scope>NUCLEOTIDE SEQUENCE [LARGE SCALE GENOMIC DNA]</scope>
    <source>
        <strain evidence="2">DT43</strain>
    </source>
</reference>